<dbReference type="EMBL" id="CM042025">
    <property type="protein sequence ID" value="KAI3805981.1"/>
    <property type="molecule type" value="Genomic_DNA"/>
</dbReference>
<organism evidence="1 2">
    <name type="scientific">Smallanthus sonchifolius</name>
    <dbReference type="NCBI Taxonomy" id="185202"/>
    <lineage>
        <taxon>Eukaryota</taxon>
        <taxon>Viridiplantae</taxon>
        <taxon>Streptophyta</taxon>
        <taxon>Embryophyta</taxon>
        <taxon>Tracheophyta</taxon>
        <taxon>Spermatophyta</taxon>
        <taxon>Magnoliopsida</taxon>
        <taxon>eudicotyledons</taxon>
        <taxon>Gunneridae</taxon>
        <taxon>Pentapetalae</taxon>
        <taxon>asterids</taxon>
        <taxon>campanulids</taxon>
        <taxon>Asterales</taxon>
        <taxon>Asteraceae</taxon>
        <taxon>Asteroideae</taxon>
        <taxon>Heliantheae alliance</taxon>
        <taxon>Millerieae</taxon>
        <taxon>Smallanthus</taxon>
    </lineage>
</organism>
<evidence type="ECO:0000313" key="1">
    <source>
        <dbReference type="EMBL" id="KAI3805981.1"/>
    </source>
</evidence>
<accession>A0ACB9IES0</accession>
<reference evidence="2" key="1">
    <citation type="journal article" date="2022" name="Mol. Ecol. Resour.">
        <title>The genomes of chicory, endive, great burdock and yacon provide insights into Asteraceae palaeo-polyploidization history and plant inulin production.</title>
        <authorList>
            <person name="Fan W."/>
            <person name="Wang S."/>
            <person name="Wang H."/>
            <person name="Wang A."/>
            <person name="Jiang F."/>
            <person name="Liu H."/>
            <person name="Zhao H."/>
            <person name="Xu D."/>
            <person name="Zhang Y."/>
        </authorList>
    </citation>
    <scope>NUCLEOTIDE SEQUENCE [LARGE SCALE GENOMIC DNA]</scope>
    <source>
        <strain evidence="2">cv. Yunnan</strain>
    </source>
</reference>
<proteinExistence type="predicted"/>
<keyword evidence="2" id="KW-1185">Reference proteome</keyword>
<dbReference type="Proteomes" id="UP001056120">
    <property type="component" value="Linkage Group LG08"/>
</dbReference>
<gene>
    <name evidence="1" type="ORF">L1987_21869</name>
</gene>
<sequence>MVFMLHFTYGKTQKKNTRSSVPTFKSPKSQCIVSIKTLILSPRLFTLDNMDEHILQNNSDMQLPSSSVQGNCNYVPYLAEKTFSQQHLVKPEDYDNYSLPQWIGYQHLAPNYVDYLLGNEISNMQGGIPYESTGIGCSFTPKESFLSMDAHQAEPNPYAKLSRKQHDEVPVSNYKETQHKICYQVPQKSSSINYQVPNEAVQHQPNMSASTSEIPTKSRKTYLRRKTSDSDRRRRTRIAAALDALDDLLPQSKEGNKTNVIDDCIDYIKYLQLQMRELSQNRLGGEPTSNYLMYLEGHGSYLVHENTASGPLQDMLGKLLDENPYEATKFLESRDLFMMPIAPN</sequence>
<reference evidence="1 2" key="2">
    <citation type="journal article" date="2022" name="Mol. Ecol. Resour.">
        <title>The genomes of chicory, endive, great burdock and yacon provide insights into Asteraceae paleo-polyploidization history and plant inulin production.</title>
        <authorList>
            <person name="Fan W."/>
            <person name="Wang S."/>
            <person name="Wang H."/>
            <person name="Wang A."/>
            <person name="Jiang F."/>
            <person name="Liu H."/>
            <person name="Zhao H."/>
            <person name="Xu D."/>
            <person name="Zhang Y."/>
        </authorList>
    </citation>
    <scope>NUCLEOTIDE SEQUENCE [LARGE SCALE GENOMIC DNA]</scope>
    <source>
        <strain evidence="2">cv. Yunnan</strain>
        <tissue evidence="1">Leaves</tissue>
    </source>
</reference>
<comment type="caution">
    <text evidence="1">The sequence shown here is derived from an EMBL/GenBank/DDBJ whole genome shotgun (WGS) entry which is preliminary data.</text>
</comment>
<name>A0ACB9IES0_9ASTR</name>
<protein>
    <submittedName>
        <fullName evidence="1">Uncharacterized protein</fullName>
    </submittedName>
</protein>
<evidence type="ECO:0000313" key="2">
    <source>
        <dbReference type="Proteomes" id="UP001056120"/>
    </source>
</evidence>